<keyword evidence="2" id="KW-1185">Reference proteome</keyword>
<evidence type="ECO:0000313" key="1">
    <source>
        <dbReference type="EMBL" id="VCX38997.1"/>
    </source>
</evidence>
<protein>
    <submittedName>
        <fullName evidence="1">Uncharacterized protein</fullName>
    </submittedName>
</protein>
<name>A0A9X9M8B8_GULGU</name>
<reference evidence="1 2" key="1">
    <citation type="submission" date="2018-10" db="EMBL/GenBank/DDBJ databases">
        <authorList>
            <person name="Ekblom R."/>
            <person name="Jareborg N."/>
        </authorList>
    </citation>
    <scope>NUCLEOTIDE SEQUENCE [LARGE SCALE GENOMIC DNA]</scope>
    <source>
        <tissue evidence="1">Muscle</tissue>
    </source>
</reference>
<dbReference type="Proteomes" id="UP000269945">
    <property type="component" value="Unassembled WGS sequence"/>
</dbReference>
<gene>
    <name evidence="1" type="ORF">BN2614_LOCUS2</name>
</gene>
<evidence type="ECO:0000313" key="2">
    <source>
        <dbReference type="Proteomes" id="UP000269945"/>
    </source>
</evidence>
<comment type="caution">
    <text evidence="1">The sequence shown here is derived from an EMBL/GenBank/DDBJ whole genome shotgun (WGS) entry which is preliminary data.</text>
</comment>
<dbReference type="EMBL" id="CYRY02044179">
    <property type="protein sequence ID" value="VCX38997.1"/>
    <property type="molecule type" value="Genomic_DNA"/>
</dbReference>
<accession>A0A9X9M8B8</accession>
<organism evidence="1 2">
    <name type="scientific">Gulo gulo</name>
    <name type="common">Wolverine</name>
    <name type="synonym">Gluton</name>
    <dbReference type="NCBI Taxonomy" id="48420"/>
    <lineage>
        <taxon>Eukaryota</taxon>
        <taxon>Metazoa</taxon>
        <taxon>Chordata</taxon>
        <taxon>Craniata</taxon>
        <taxon>Vertebrata</taxon>
        <taxon>Euteleostomi</taxon>
        <taxon>Mammalia</taxon>
        <taxon>Eutheria</taxon>
        <taxon>Laurasiatheria</taxon>
        <taxon>Carnivora</taxon>
        <taxon>Caniformia</taxon>
        <taxon>Musteloidea</taxon>
        <taxon>Mustelidae</taxon>
        <taxon>Guloninae</taxon>
        <taxon>Gulo</taxon>
    </lineage>
</organism>
<proteinExistence type="predicted"/>
<dbReference type="AlphaFoldDB" id="A0A9X9M8B8"/>
<sequence>MVELRAKSFPKFSCFCLNCHHFQELSPSSLLRTRHATLTTIFFPLATHLAPSPSLHKIEQFGSAFAKTGILSQTLLYFHEMVIISPPSRP</sequence>